<dbReference type="SMART" id="SM00834">
    <property type="entry name" value="CxxC_CXXC_SSSS"/>
    <property type="match status" value="1"/>
</dbReference>
<dbReference type="InterPro" id="IPR013429">
    <property type="entry name" value="Regulatory_FmdB_Zinc_ribbon"/>
</dbReference>
<organism evidence="3 4">
    <name type="scientific">Nonomuraea aridisoli</name>
    <dbReference type="NCBI Taxonomy" id="2070368"/>
    <lineage>
        <taxon>Bacteria</taxon>
        <taxon>Bacillati</taxon>
        <taxon>Actinomycetota</taxon>
        <taxon>Actinomycetes</taxon>
        <taxon>Streptosporangiales</taxon>
        <taxon>Streptosporangiaceae</taxon>
        <taxon>Nonomuraea</taxon>
    </lineage>
</organism>
<keyword evidence="4" id="KW-1185">Reference proteome</keyword>
<feature type="domain" description="Putative regulatory protein FmdB zinc ribbon" evidence="2">
    <location>
        <begin position="1"/>
        <end position="41"/>
    </location>
</feature>
<dbReference type="AlphaFoldDB" id="A0A2W2DMN0"/>
<protein>
    <submittedName>
        <fullName evidence="3">Transcriptional regulator</fullName>
    </submittedName>
</protein>
<sequence>MAVYAYRCPHCCEVEVAFPIGTAPAAVPCPGCGAPSARTFSAPMLTRTPAALSARLRRAERSASEPEVVTSVPRCRAPGPVADHPAARRLPRP</sequence>
<comment type="caution">
    <text evidence="3">The sequence shown here is derived from an EMBL/GenBank/DDBJ whole genome shotgun (WGS) entry which is preliminary data.</text>
</comment>
<name>A0A2W2DMN0_9ACTN</name>
<gene>
    <name evidence="3" type="ORF">C1J01_30650</name>
</gene>
<evidence type="ECO:0000259" key="2">
    <source>
        <dbReference type="SMART" id="SM00834"/>
    </source>
</evidence>
<evidence type="ECO:0000313" key="3">
    <source>
        <dbReference type="EMBL" id="PZG13222.1"/>
    </source>
</evidence>
<dbReference type="EMBL" id="POUD01000163">
    <property type="protein sequence ID" value="PZG13222.1"/>
    <property type="molecule type" value="Genomic_DNA"/>
</dbReference>
<feature type="region of interest" description="Disordered" evidence="1">
    <location>
        <begin position="59"/>
        <end position="93"/>
    </location>
</feature>
<evidence type="ECO:0000313" key="4">
    <source>
        <dbReference type="Proteomes" id="UP000249304"/>
    </source>
</evidence>
<dbReference type="Proteomes" id="UP000249304">
    <property type="component" value="Unassembled WGS sequence"/>
</dbReference>
<evidence type="ECO:0000256" key="1">
    <source>
        <dbReference type="SAM" id="MobiDB-lite"/>
    </source>
</evidence>
<accession>A0A2W2DMN0</accession>
<proteinExistence type="predicted"/>
<reference evidence="3 4" key="1">
    <citation type="submission" date="2018-01" db="EMBL/GenBank/DDBJ databases">
        <title>Draft genome sequence of Nonomuraea sp. KC333.</title>
        <authorList>
            <person name="Sahin N."/>
            <person name="Saygin H."/>
            <person name="Ay H."/>
        </authorList>
    </citation>
    <scope>NUCLEOTIDE SEQUENCE [LARGE SCALE GENOMIC DNA]</scope>
    <source>
        <strain evidence="3 4">KC333</strain>
    </source>
</reference>